<dbReference type="EMBL" id="CAVLGL010000148">
    <property type="protein sequence ID" value="CAK1603373.1"/>
    <property type="molecule type" value="Genomic_DNA"/>
</dbReference>
<evidence type="ECO:0000313" key="6">
    <source>
        <dbReference type="EMBL" id="CAK1603373.1"/>
    </source>
</evidence>
<evidence type="ECO:0000313" key="7">
    <source>
        <dbReference type="Proteomes" id="UP001314205"/>
    </source>
</evidence>
<dbReference type="GO" id="GO:0002181">
    <property type="term" value="P:cytoplasmic translation"/>
    <property type="evidence" value="ECO:0007669"/>
    <property type="project" value="TreeGrafter"/>
</dbReference>
<dbReference type="GO" id="GO:0003735">
    <property type="term" value="F:structural constituent of ribosome"/>
    <property type="evidence" value="ECO:0007669"/>
    <property type="project" value="UniProtKB-UniRule"/>
</dbReference>
<feature type="region of interest" description="Disordered" evidence="5">
    <location>
        <begin position="1"/>
        <end position="29"/>
    </location>
</feature>
<sequence>MAESKNHTNHNQNRKAHQNGIKKPKEFRHESTLGMDPKFFFFYRIGNQWFCKKGNLKPVKQLTRAAEKKAAREAKA</sequence>
<comment type="caution">
    <text evidence="6">The sequence shown here is derived from an EMBL/GenBank/DDBJ whole genome shotgun (WGS) entry which is preliminary data.</text>
</comment>
<organism evidence="6 7">
    <name type="scientific">Parnassius mnemosyne</name>
    <name type="common">clouded apollo</name>
    <dbReference type="NCBI Taxonomy" id="213953"/>
    <lineage>
        <taxon>Eukaryota</taxon>
        <taxon>Metazoa</taxon>
        <taxon>Ecdysozoa</taxon>
        <taxon>Arthropoda</taxon>
        <taxon>Hexapoda</taxon>
        <taxon>Insecta</taxon>
        <taxon>Pterygota</taxon>
        <taxon>Neoptera</taxon>
        <taxon>Endopterygota</taxon>
        <taxon>Lepidoptera</taxon>
        <taxon>Glossata</taxon>
        <taxon>Ditrysia</taxon>
        <taxon>Papilionoidea</taxon>
        <taxon>Papilionidae</taxon>
        <taxon>Parnassiinae</taxon>
        <taxon>Parnassini</taxon>
        <taxon>Parnassius</taxon>
        <taxon>Driopa</taxon>
    </lineage>
</organism>
<dbReference type="Pfam" id="PF01779">
    <property type="entry name" value="Ribosomal_L29e"/>
    <property type="match status" value="1"/>
</dbReference>
<comment type="similarity">
    <text evidence="1 4">Belongs to the eukaryotic ribosomal protein eL29 family.</text>
</comment>
<feature type="compositionally biased region" description="Basic residues" evidence="5">
    <location>
        <begin position="12"/>
        <end position="22"/>
    </location>
</feature>
<dbReference type="Proteomes" id="UP001314205">
    <property type="component" value="Unassembled WGS sequence"/>
</dbReference>
<keyword evidence="3 4" id="KW-0687">Ribonucleoprotein</keyword>
<protein>
    <recommendedName>
        <fullName evidence="4">60S ribosomal protein L29</fullName>
    </recommendedName>
</protein>
<keyword evidence="7" id="KW-1185">Reference proteome</keyword>
<evidence type="ECO:0000256" key="4">
    <source>
        <dbReference type="RuleBase" id="RU364026"/>
    </source>
</evidence>
<dbReference type="PANTHER" id="PTHR12884:SF0">
    <property type="entry name" value="60S RIBOSOMAL PROTEIN L29"/>
    <property type="match status" value="1"/>
</dbReference>
<evidence type="ECO:0000256" key="5">
    <source>
        <dbReference type="SAM" id="MobiDB-lite"/>
    </source>
</evidence>
<name>A0AAV1M6T1_9NEOP</name>
<dbReference type="PANTHER" id="PTHR12884">
    <property type="entry name" value="60S RIBOSOMAL PROTEIN L29"/>
    <property type="match status" value="1"/>
</dbReference>
<dbReference type="AlphaFoldDB" id="A0AAV1M6T1"/>
<dbReference type="GO" id="GO:0022625">
    <property type="term" value="C:cytosolic large ribosomal subunit"/>
    <property type="evidence" value="ECO:0007669"/>
    <property type="project" value="TreeGrafter"/>
</dbReference>
<proteinExistence type="inferred from homology"/>
<evidence type="ECO:0000256" key="3">
    <source>
        <dbReference type="ARBA" id="ARBA00023274"/>
    </source>
</evidence>
<evidence type="ECO:0000256" key="1">
    <source>
        <dbReference type="ARBA" id="ARBA00010247"/>
    </source>
</evidence>
<accession>A0AAV1M6T1</accession>
<evidence type="ECO:0000256" key="2">
    <source>
        <dbReference type="ARBA" id="ARBA00022980"/>
    </source>
</evidence>
<dbReference type="Gene3D" id="6.10.140.1730">
    <property type="match status" value="1"/>
</dbReference>
<dbReference type="InterPro" id="IPR002673">
    <property type="entry name" value="Ribosomal_eL29"/>
</dbReference>
<gene>
    <name evidence="6" type="ORF">PARMNEM_LOCUS21757</name>
</gene>
<keyword evidence="2 4" id="KW-0689">Ribosomal protein</keyword>
<reference evidence="6 7" key="1">
    <citation type="submission" date="2023-11" db="EMBL/GenBank/DDBJ databases">
        <authorList>
            <person name="Hedman E."/>
            <person name="Englund M."/>
            <person name="Stromberg M."/>
            <person name="Nyberg Akerstrom W."/>
            <person name="Nylinder S."/>
            <person name="Jareborg N."/>
            <person name="Kallberg Y."/>
            <person name="Kronander E."/>
        </authorList>
    </citation>
    <scope>NUCLEOTIDE SEQUENCE [LARGE SCALE GENOMIC DNA]</scope>
</reference>